<protein>
    <submittedName>
        <fullName evidence="1">Uncharacterized protein</fullName>
    </submittedName>
</protein>
<reference evidence="1 2" key="2">
    <citation type="journal article" date="2022" name="Mol. Ecol. Resour.">
        <title>The genomes of chicory, endive, great burdock and yacon provide insights into Asteraceae paleo-polyploidization history and plant inulin production.</title>
        <authorList>
            <person name="Fan W."/>
            <person name="Wang S."/>
            <person name="Wang H."/>
            <person name="Wang A."/>
            <person name="Jiang F."/>
            <person name="Liu H."/>
            <person name="Zhao H."/>
            <person name="Xu D."/>
            <person name="Zhang Y."/>
        </authorList>
    </citation>
    <scope>NUCLEOTIDE SEQUENCE [LARGE SCALE GENOMIC DNA]</scope>
    <source>
        <strain evidence="2">cv. Yunnan</strain>
        <tissue evidence="1">Leaves</tissue>
    </source>
</reference>
<dbReference type="EMBL" id="CM042035">
    <property type="protein sequence ID" value="KAI3755092.1"/>
    <property type="molecule type" value="Genomic_DNA"/>
</dbReference>
<name>A0ACB9E8G3_9ASTR</name>
<comment type="caution">
    <text evidence="1">The sequence shown here is derived from an EMBL/GenBank/DDBJ whole genome shotgun (WGS) entry which is preliminary data.</text>
</comment>
<reference evidence="2" key="1">
    <citation type="journal article" date="2022" name="Mol. Ecol. Resour.">
        <title>The genomes of chicory, endive, great burdock and yacon provide insights into Asteraceae palaeo-polyploidization history and plant inulin production.</title>
        <authorList>
            <person name="Fan W."/>
            <person name="Wang S."/>
            <person name="Wang H."/>
            <person name="Wang A."/>
            <person name="Jiang F."/>
            <person name="Liu H."/>
            <person name="Zhao H."/>
            <person name="Xu D."/>
            <person name="Zhang Y."/>
        </authorList>
    </citation>
    <scope>NUCLEOTIDE SEQUENCE [LARGE SCALE GENOMIC DNA]</scope>
    <source>
        <strain evidence="2">cv. Yunnan</strain>
    </source>
</reference>
<evidence type="ECO:0000313" key="1">
    <source>
        <dbReference type="EMBL" id="KAI3755092.1"/>
    </source>
</evidence>
<accession>A0ACB9E8G3</accession>
<dbReference type="Proteomes" id="UP001056120">
    <property type="component" value="Linkage Group LG18"/>
</dbReference>
<evidence type="ECO:0000313" key="2">
    <source>
        <dbReference type="Proteomes" id="UP001056120"/>
    </source>
</evidence>
<proteinExistence type="predicted"/>
<gene>
    <name evidence="1" type="ORF">L1987_54886</name>
</gene>
<sequence>MEWKQVVEAVVPKAVETAWDSTEASICMDKNHSNFTEKIKTLCAVRDDLKDRTTKYKSTMKRTMDDWFQRVNNVEMRAQELESCFSAIKDTSAWIHVFSRTKLSRKMTSMCSDIDQLVMESNQLWDTLVHKVAERAEPDLDMIGIPEGAKGSKIVMTTKFKNVMLPLCYNIEVEKLSPLDSWNMFHELLALPKDVKEKPQLERIARKALEICDGLPLMIKMAARVFKAIEKREHSAISWSDGLQTFKRWPEKRENNMMKNLLKFCCDHLDHEQKPCFLYSALHPEDTEISMKANYDVIFKLSGLEELIIDVDSEVQKCSTLIDDLVQKVSTLPSVFTFQLCLLDKVIDVIQVVDDTVKIYLPTQHHMSSFLERRQDLETHSFQVFIGCFISHGIEIPEFHRYDRYAKYYNGRGYNDVINKVLHKVQAFELNSHNDIEHLSGNAIENMDNVKGCLIESCHNMRAIVVDDGTLHRSLLPNMERLDAKNLPKLENIWEGQVPLGSLSKLKTLVLVKCPKLTDVIVHQLPELQHLEIQDCGMIKDIVTCSQDATPYVIPKLTTLIFCEMPSLRKICPTLVSTSLRTLKIHDCPALKEFPFNNNSAMTLQKIEIEKKWWEALRWPDSEFKEQLESFCSQHNKLATEYANK</sequence>
<keyword evidence="2" id="KW-1185">Reference proteome</keyword>
<organism evidence="1 2">
    <name type="scientific">Smallanthus sonchifolius</name>
    <dbReference type="NCBI Taxonomy" id="185202"/>
    <lineage>
        <taxon>Eukaryota</taxon>
        <taxon>Viridiplantae</taxon>
        <taxon>Streptophyta</taxon>
        <taxon>Embryophyta</taxon>
        <taxon>Tracheophyta</taxon>
        <taxon>Spermatophyta</taxon>
        <taxon>Magnoliopsida</taxon>
        <taxon>eudicotyledons</taxon>
        <taxon>Gunneridae</taxon>
        <taxon>Pentapetalae</taxon>
        <taxon>asterids</taxon>
        <taxon>campanulids</taxon>
        <taxon>Asterales</taxon>
        <taxon>Asteraceae</taxon>
        <taxon>Asteroideae</taxon>
        <taxon>Heliantheae alliance</taxon>
        <taxon>Millerieae</taxon>
        <taxon>Smallanthus</taxon>
    </lineage>
</organism>